<dbReference type="Gene3D" id="3.50.50.60">
    <property type="entry name" value="FAD/NAD(P)-binding domain"/>
    <property type="match status" value="2"/>
</dbReference>
<protein>
    <submittedName>
        <fullName evidence="4">Thioredoxin reductase</fullName>
        <ecNumber evidence="4">1.8.1.9</ecNumber>
    </submittedName>
</protein>
<evidence type="ECO:0000259" key="3">
    <source>
        <dbReference type="Pfam" id="PF07992"/>
    </source>
</evidence>
<dbReference type="PANTHER" id="PTHR48105">
    <property type="entry name" value="THIOREDOXIN REDUCTASE 1-RELATED-RELATED"/>
    <property type="match status" value="1"/>
</dbReference>
<organism evidence="4 5">
    <name type="scientific">Mesomycoplasma neurolyticum</name>
    <dbReference type="NCBI Taxonomy" id="2120"/>
    <lineage>
        <taxon>Bacteria</taxon>
        <taxon>Bacillati</taxon>
        <taxon>Mycoplasmatota</taxon>
        <taxon>Mycoplasmoidales</taxon>
        <taxon>Metamycoplasmataceae</taxon>
        <taxon>Mesomycoplasma</taxon>
    </lineage>
</organism>
<keyword evidence="1" id="KW-0285">Flavoprotein</keyword>
<dbReference type="SUPFAM" id="SSF51905">
    <property type="entry name" value="FAD/NAD(P)-binding domain"/>
    <property type="match status" value="1"/>
</dbReference>
<dbReference type="OrthoDB" id="9806179at2"/>
<dbReference type="RefSeq" id="WP_129719464.1">
    <property type="nucleotide sequence ID" value="NZ_LR214951.1"/>
</dbReference>
<dbReference type="KEGG" id="mnu:NCTC10166_00028"/>
<evidence type="ECO:0000313" key="5">
    <source>
        <dbReference type="Proteomes" id="UP000289440"/>
    </source>
</evidence>
<dbReference type="PRINTS" id="PR00368">
    <property type="entry name" value="FADPNR"/>
</dbReference>
<evidence type="ECO:0000313" key="4">
    <source>
        <dbReference type="EMBL" id="VEU59074.1"/>
    </source>
</evidence>
<keyword evidence="5" id="KW-1185">Reference proteome</keyword>
<dbReference type="AlphaFoldDB" id="A0A449A4E0"/>
<dbReference type="Pfam" id="PF07992">
    <property type="entry name" value="Pyr_redox_2"/>
    <property type="match status" value="1"/>
</dbReference>
<dbReference type="PRINTS" id="PR00469">
    <property type="entry name" value="PNDRDTASEII"/>
</dbReference>
<dbReference type="InterPro" id="IPR023753">
    <property type="entry name" value="FAD/NAD-binding_dom"/>
</dbReference>
<dbReference type="EC" id="1.8.1.9" evidence="4"/>
<keyword evidence="2 4" id="KW-0560">Oxidoreductase</keyword>
<dbReference type="EMBL" id="LR214951">
    <property type="protein sequence ID" value="VEU59074.1"/>
    <property type="molecule type" value="Genomic_DNA"/>
</dbReference>
<feature type="domain" description="FAD/NAD(P)-binding" evidence="3">
    <location>
        <begin position="5"/>
        <end position="292"/>
    </location>
</feature>
<dbReference type="GO" id="GO:0004791">
    <property type="term" value="F:thioredoxin-disulfide reductase (NADPH) activity"/>
    <property type="evidence" value="ECO:0007669"/>
    <property type="project" value="UniProtKB-EC"/>
</dbReference>
<name>A0A449A4E0_9BACT</name>
<proteinExistence type="predicted"/>
<dbReference type="InterPro" id="IPR050097">
    <property type="entry name" value="Ferredoxin-NADP_redctase_2"/>
</dbReference>
<dbReference type="Proteomes" id="UP000289440">
    <property type="component" value="Chromosome"/>
</dbReference>
<accession>A0A449A4E0</accession>
<gene>
    <name evidence="4" type="primary">trxB_1</name>
    <name evidence="4" type="ORF">NCTC10166_00028</name>
</gene>
<sequence>MAKKYDVVIIGAGPAGMAAAVYASRGNLSVALIEKSAPGGKMVSQSKIENWPGDKMVVGGELSLRMYEHALAYGAEHLYGNVKEIKSISEFEKEVYLEDNSVIKAKAIIIASGMNERKPMDVENILKFEHHGVSYCVICDGPFYKNKPSIIIGGGNSAVEEGTFLASIASEVYIFVRDDKFNAEPMLIDELMKRENVKVYFNSKVLKLEGDENLEKAIVDINGEIKELKIASLFPYIGFVPATEFAKNLNILEPNGLIKVDKFQETNEKGIYAIGDVVLKEIRQIATATADGTIAGKILTNRLGKK</sequence>
<reference evidence="4 5" key="1">
    <citation type="submission" date="2019-01" db="EMBL/GenBank/DDBJ databases">
        <authorList>
            <consortium name="Pathogen Informatics"/>
        </authorList>
    </citation>
    <scope>NUCLEOTIDE SEQUENCE [LARGE SCALE GENOMIC DNA]</scope>
    <source>
        <strain evidence="4 5">NCTC10166</strain>
    </source>
</reference>
<evidence type="ECO:0000256" key="2">
    <source>
        <dbReference type="ARBA" id="ARBA00023002"/>
    </source>
</evidence>
<dbReference type="InterPro" id="IPR036188">
    <property type="entry name" value="FAD/NAD-bd_sf"/>
</dbReference>
<evidence type="ECO:0000256" key="1">
    <source>
        <dbReference type="ARBA" id="ARBA00022630"/>
    </source>
</evidence>